<evidence type="ECO:0000256" key="7">
    <source>
        <dbReference type="ARBA" id="ARBA00022801"/>
    </source>
</evidence>
<dbReference type="GO" id="GO:0009252">
    <property type="term" value="P:peptidoglycan biosynthetic process"/>
    <property type="evidence" value="ECO:0007669"/>
    <property type="project" value="UniProtKB-KW"/>
</dbReference>
<keyword evidence="9" id="KW-0573">Peptidoglycan synthesis</keyword>
<dbReference type="AlphaFoldDB" id="A0A372M7Y6"/>
<evidence type="ECO:0000256" key="15">
    <source>
        <dbReference type="SAM" id="Phobius"/>
    </source>
</evidence>
<feature type="compositionally biased region" description="Gly residues" evidence="14">
    <location>
        <begin position="11"/>
        <end position="20"/>
    </location>
</feature>
<evidence type="ECO:0000313" key="18">
    <source>
        <dbReference type="EMBL" id="RFU86710.1"/>
    </source>
</evidence>
<dbReference type="PANTHER" id="PTHR32282:SF34">
    <property type="entry name" value="PENICILLIN-BINDING PROTEIN 1A"/>
    <property type="match status" value="1"/>
</dbReference>
<proteinExistence type="inferred from homology"/>
<dbReference type="PANTHER" id="PTHR32282">
    <property type="entry name" value="BINDING PROTEIN TRANSPEPTIDASE, PUTATIVE-RELATED"/>
    <property type="match status" value="1"/>
</dbReference>
<evidence type="ECO:0000259" key="16">
    <source>
        <dbReference type="Pfam" id="PF00905"/>
    </source>
</evidence>
<feature type="region of interest" description="Disordered" evidence="14">
    <location>
        <begin position="405"/>
        <end position="439"/>
    </location>
</feature>
<dbReference type="Proteomes" id="UP000263094">
    <property type="component" value="Unassembled WGS sequence"/>
</dbReference>
<dbReference type="InterPro" id="IPR050396">
    <property type="entry name" value="Glycosyltr_51/Transpeptidase"/>
</dbReference>
<reference evidence="18 19" key="1">
    <citation type="submission" date="2018-08" db="EMBL/GenBank/DDBJ databases">
        <title>Isolation, diversity and antifungal activity of Actinobacteria from wheat.</title>
        <authorList>
            <person name="Han C."/>
        </authorList>
    </citation>
    <scope>NUCLEOTIDE SEQUENCE [LARGE SCALE GENOMIC DNA]</scope>
    <source>
        <strain evidence="18 19">NEAU-YY421</strain>
    </source>
</reference>
<gene>
    <name evidence="18" type="ORF">DY218_10845</name>
</gene>
<comment type="catalytic activity">
    <reaction evidence="12">
        <text>Preferential cleavage: (Ac)2-L-Lys-D-Ala-|-D-Ala. Also transpeptidation of peptidyl-alanyl moieties that are N-acyl substituents of D-alanine.</text>
        <dbReference type="EC" id="3.4.16.4"/>
    </reaction>
</comment>
<keyword evidence="5" id="KW-0328">Glycosyltransferase</keyword>
<evidence type="ECO:0000256" key="1">
    <source>
        <dbReference type="ARBA" id="ARBA00007090"/>
    </source>
</evidence>
<dbReference type="InterPro" id="IPR012338">
    <property type="entry name" value="Beta-lactam/transpept-like"/>
</dbReference>
<keyword evidence="4" id="KW-0645">Protease</keyword>
<keyword evidence="3" id="KW-0121">Carboxypeptidase</keyword>
<dbReference type="GO" id="GO:0009002">
    <property type="term" value="F:serine-type D-Ala-D-Ala carboxypeptidase activity"/>
    <property type="evidence" value="ECO:0007669"/>
    <property type="project" value="UniProtKB-EC"/>
</dbReference>
<dbReference type="Pfam" id="PF00912">
    <property type="entry name" value="Transgly"/>
    <property type="match status" value="1"/>
</dbReference>
<keyword evidence="8" id="KW-0133">Cell shape</keyword>
<evidence type="ECO:0000256" key="10">
    <source>
        <dbReference type="ARBA" id="ARBA00023268"/>
    </source>
</evidence>
<evidence type="ECO:0000256" key="14">
    <source>
        <dbReference type="SAM" id="MobiDB-lite"/>
    </source>
</evidence>
<dbReference type="InterPro" id="IPR001264">
    <property type="entry name" value="Glyco_trans_51"/>
</dbReference>
<protein>
    <submittedName>
        <fullName evidence="18">Penicillin-binding protein</fullName>
    </submittedName>
</protein>
<evidence type="ECO:0000313" key="19">
    <source>
        <dbReference type="Proteomes" id="UP000263094"/>
    </source>
</evidence>
<dbReference type="GO" id="GO:0071555">
    <property type="term" value="P:cell wall organization"/>
    <property type="evidence" value="ECO:0007669"/>
    <property type="project" value="UniProtKB-KW"/>
</dbReference>
<dbReference type="Gene3D" id="3.40.710.10">
    <property type="entry name" value="DD-peptidase/beta-lactamase superfamily"/>
    <property type="match status" value="1"/>
</dbReference>
<accession>A0A372M7Y6</accession>
<feature type="transmembrane region" description="Helical" evidence="15">
    <location>
        <begin position="34"/>
        <end position="56"/>
    </location>
</feature>
<dbReference type="InterPro" id="IPR001460">
    <property type="entry name" value="PCN-bd_Tpept"/>
</dbReference>
<evidence type="ECO:0000256" key="4">
    <source>
        <dbReference type="ARBA" id="ARBA00022670"/>
    </source>
</evidence>
<comment type="similarity">
    <text evidence="2">In the N-terminal section; belongs to the glycosyltransferase 51 family.</text>
</comment>
<keyword evidence="6" id="KW-0808">Transferase</keyword>
<keyword evidence="15" id="KW-0472">Membrane</keyword>
<evidence type="ECO:0000259" key="17">
    <source>
        <dbReference type="Pfam" id="PF00912"/>
    </source>
</evidence>
<dbReference type="SUPFAM" id="SSF56601">
    <property type="entry name" value="beta-lactamase/transpeptidase-like"/>
    <property type="match status" value="1"/>
</dbReference>
<dbReference type="EMBL" id="QUAK01000060">
    <property type="protein sequence ID" value="RFU86710.1"/>
    <property type="molecule type" value="Genomic_DNA"/>
</dbReference>
<dbReference type="GO" id="GO:0008360">
    <property type="term" value="P:regulation of cell shape"/>
    <property type="evidence" value="ECO:0007669"/>
    <property type="project" value="UniProtKB-KW"/>
</dbReference>
<keyword evidence="19" id="KW-1185">Reference proteome</keyword>
<organism evidence="18 19">
    <name type="scientific">Streptomyces triticagri</name>
    <dbReference type="NCBI Taxonomy" id="2293568"/>
    <lineage>
        <taxon>Bacteria</taxon>
        <taxon>Bacillati</taxon>
        <taxon>Actinomycetota</taxon>
        <taxon>Actinomycetes</taxon>
        <taxon>Kitasatosporales</taxon>
        <taxon>Streptomycetaceae</taxon>
        <taxon>Streptomyces</taxon>
    </lineage>
</organism>
<dbReference type="InterPro" id="IPR023346">
    <property type="entry name" value="Lysozyme-like_dom_sf"/>
</dbReference>
<comment type="caution">
    <text evidence="18">The sequence shown here is derived from an EMBL/GenBank/DDBJ whole genome shotgun (WGS) entry which is preliminary data.</text>
</comment>
<evidence type="ECO:0000256" key="5">
    <source>
        <dbReference type="ARBA" id="ARBA00022676"/>
    </source>
</evidence>
<keyword evidence="15" id="KW-1133">Transmembrane helix</keyword>
<dbReference type="SUPFAM" id="SSF53955">
    <property type="entry name" value="Lysozyme-like"/>
    <property type="match status" value="1"/>
</dbReference>
<dbReference type="GO" id="GO:0008955">
    <property type="term" value="F:peptidoglycan glycosyltransferase activity"/>
    <property type="evidence" value="ECO:0007669"/>
    <property type="project" value="UniProtKB-EC"/>
</dbReference>
<keyword evidence="7" id="KW-0378">Hydrolase</keyword>
<sequence length="756" mass="81206">MGRADGRRTRQGGGARRAERSGGGIRRVFSLKRILGTLFTLGLIAMVGFIGLYLYVDVPAAAEDAKKQSNVYKYSDGTVLARTGDVNREIVGLDRIPKDVQKTFVAAENKSFYKDAGVDFKGTARGLINTVSGKGKQGGSTITQQYVKNYYLNQDQTVSRKLKELVISLKVDRKKSKDDILAGYINTSYYGRGAYGIQAAAQAYYNKDSDRLTVGEGAYLAALLQAPNQYDWAVATDKGKKLAKARWNYVLDNMVEENWLDAGERSGLKFPVPDKPKPAKGLKGQSGYLVEAANRQLMDQGVTEAEIEAGGWTITLNVDRKKQKSLEKSVKRTLTDKLDKDQRKVDAAVQAGAVSVDPKTGKVVALYGGEDYAQHYTSNATRRDYQPGSTFKPVILASALENDAKTQDGQPIRADTVYDGTSGRPVKGGKSGYAPPNEGKKDYGDITVQRAMDNSVNSVFAQMGADVGMDRVQQTASDLGMQKISQDPAMTLGSMGASPMDMAGVYATLDNHGKKITPSIVKKATHKDRPDDVQPEPVGDQVLKRQTADSVTSVMQGVVNDGTGSAVASGNYEAAGKTGTSDNNVSAWFAGYTPELVTVVGMFGEAPDPQVAELKRPGGGKAKQYDHVSLAGAGGDGKIHGSGFPSRIWAAYTLGALDGGSDARFDLDTDMGTGVAPPPDPTRSEEEPDEPDEPAETPEAPDPPDDEPDEPEQPSETPEPPVTDEPTFTPPTEDPEDPSRPSDGPSIPEIPDRRQR</sequence>
<evidence type="ECO:0000256" key="11">
    <source>
        <dbReference type="ARBA" id="ARBA00023316"/>
    </source>
</evidence>
<comment type="similarity">
    <text evidence="1">In the C-terminal section; belongs to the transpeptidase family.</text>
</comment>
<feature type="domain" description="Glycosyl transferase family 51" evidence="17">
    <location>
        <begin position="77"/>
        <end position="254"/>
    </location>
</feature>
<evidence type="ECO:0000256" key="3">
    <source>
        <dbReference type="ARBA" id="ARBA00022645"/>
    </source>
</evidence>
<dbReference type="GO" id="GO:0008658">
    <property type="term" value="F:penicillin binding"/>
    <property type="evidence" value="ECO:0007669"/>
    <property type="project" value="InterPro"/>
</dbReference>
<evidence type="ECO:0000256" key="2">
    <source>
        <dbReference type="ARBA" id="ARBA00007739"/>
    </source>
</evidence>
<keyword evidence="10" id="KW-0511">Multifunctional enzyme</keyword>
<dbReference type="GO" id="GO:0030288">
    <property type="term" value="C:outer membrane-bounded periplasmic space"/>
    <property type="evidence" value="ECO:0007669"/>
    <property type="project" value="TreeGrafter"/>
</dbReference>
<dbReference type="Pfam" id="PF00905">
    <property type="entry name" value="Transpeptidase"/>
    <property type="match status" value="1"/>
</dbReference>
<evidence type="ECO:0000256" key="6">
    <source>
        <dbReference type="ARBA" id="ARBA00022679"/>
    </source>
</evidence>
<dbReference type="GO" id="GO:0006508">
    <property type="term" value="P:proteolysis"/>
    <property type="evidence" value="ECO:0007669"/>
    <property type="project" value="UniProtKB-KW"/>
</dbReference>
<dbReference type="OrthoDB" id="8865355at2"/>
<feature type="region of interest" description="Disordered" evidence="14">
    <location>
        <begin position="663"/>
        <end position="756"/>
    </location>
</feature>
<name>A0A372M7Y6_9ACTN</name>
<feature type="compositionally biased region" description="Acidic residues" evidence="14">
    <location>
        <begin position="702"/>
        <end position="713"/>
    </location>
</feature>
<dbReference type="RefSeq" id="WP_128555738.1">
    <property type="nucleotide sequence ID" value="NZ_QUAK01000060.1"/>
</dbReference>
<keyword evidence="15" id="KW-0812">Transmembrane</keyword>
<evidence type="ECO:0000256" key="8">
    <source>
        <dbReference type="ARBA" id="ARBA00022960"/>
    </source>
</evidence>
<comment type="catalytic activity">
    <reaction evidence="13">
        <text>[GlcNAc-(1-&gt;4)-Mur2Ac(oyl-L-Ala-gamma-D-Glu-L-Lys-D-Ala-D-Ala)](n)-di-trans,octa-cis-undecaprenyl diphosphate + beta-D-GlcNAc-(1-&gt;4)-Mur2Ac(oyl-L-Ala-gamma-D-Glu-L-Lys-D-Ala-D-Ala)-di-trans,octa-cis-undecaprenyl diphosphate = [GlcNAc-(1-&gt;4)-Mur2Ac(oyl-L-Ala-gamma-D-Glu-L-Lys-D-Ala-D-Ala)](n+1)-di-trans,octa-cis-undecaprenyl diphosphate + di-trans,octa-cis-undecaprenyl diphosphate + H(+)</text>
        <dbReference type="Rhea" id="RHEA:23708"/>
        <dbReference type="Rhea" id="RHEA-COMP:9602"/>
        <dbReference type="Rhea" id="RHEA-COMP:9603"/>
        <dbReference type="ChEBI" id="CHEBI:15378"/>
        <dbReference type="ChEBI" id="CHEBI:58405"/>
        <dbReference type="ChEBI" id="CHEBI:60033"/>
        <dbReference type="ChEBI" id="CHEBI:78435"/>
        <dbReference type="EC" id="2.4.99.28"/>
    </reaction>
</comment>
<dbReference type="FunFam" id="1.10.3810.10:FF:000001">
    <property type="entry name" value="Penicillin-binding protein 1A"/>
    <property type="match status" value="1"/>
</dbReference>
<feature type="domain" description="Penicillin-binding protein transpeptidase" evidence="16">
    <location>
        <begin position="352"/>
        <end position="595"/>
    </location>
</feature>
<evidence type="ECO:0000256" key="13">
    <source>
        <dbReference type="ARBA" id="ARBA00049902"/>
    </source>
</evidence>
<dbReference type="Gene3D" id="1.10.3810.10">
    <property type="entry name" value="Biosynthetic peptidoglycan transglycosylase-like"/>
    <property type="match status" value="1"/>
</dbReference>
<feature type="region of interest" description="Disordered" evidence="14">
    <location>
        <begin position="1"/>
        <end position="20"/>
    </location>
</feature>
<feature type="compositionally biased region" description="Acidic residues" evidence="14">
    <location>
        <begin position="686"/>
        <end position="696"/>
    </location>
</feature>
<keyword evidence="11" id="KW-0961">Cell wall biogenesis/degradation</keyword>
<evidence type="ECO:0000256" key="12">
    <source>
        <dbReference type="ARBA" id="ARBA00034000"/>
    </source>
</evidence>
<evidence type="ECO:0000256" key="9">
    <source>
        <dbReference type="ARBA" id="ARBA00022984"/>
    </source>
</evidence>
<dbReference type="InterPro" id="IPR036950">
    <property type="entry name" value="PBP_transglycosylase"/>
</dbReference>